<evidence type="ECO:0000259" key="8">
    <source>
        <dbReference type="PROSITE" id="PS50893"/>
    </source>
</evidence>
<feature type="domain" description="ABC transporter" evidence="8">
    <location>
        <begin position="9"/>
        <end position="230"/>
    </location>
</feature>
<evidence type="ECO:0000313" key="9">
    <source>
        <dbReference type="EMBL" id="UOO88231.1"/>
    </source>
</evidence>
<name>A0ABY4DXI7_9NEIS</name>
<dbReference type="PANTHER" id="PTHR42788">
    <property type="entry name" value="TAURINE IMPORT ATP-BINDING PROTEIN-RELATED"/>
    <property type="match status" value="1"/>
</dbReference>
<keyword evidence="2" id="KW-0813">Transport</keyword>
<dbReference type="InterPro" id="IPR003593">
    <property type="entry name" value="AAA+_ATPase"/>
</dbReference>
<keyword evidence="7" id="KW-0472">Membrane</keyword>
<accession>A0ABY4DXI7</accession>
<evidence type="ECO:0000256" key="1">
    <source>
        <dbReference type="ARBA" id="ARBA00005417"/>
    </source>
</evidence>
<organism evidence="9 10">
    <name type="scientific">Vitreoscilla massiliensis</name>
    <dbReference type="NCBI Taxonomy" id="1689272"/>
    <lineage>
        <taxon>Bacteria</taxon>
        <taxon>Pseudomonadati</taxon>
        <taxon>Pseudomonadota</taxon>
        <taxon>Betaproteobacteria</taxon>
        <taxon>Neisseriales</taxon>
        <taxon>Neisseriaceae</taxon>
        <taxon>Vitreoscilla</taxon>
    </lineage>
</organism>
<evidence type="ECO:0000313" key="10">
    <source>
        <dbReference type="Proteomes" id="UP000832011"/>
    </source>
</evidence>
<dbReference type="InterPro" id="IPR050166">
    <property type="entry name" value="ABC_transporter_ATP-bind"/>
</dbReference>
<evidence type="ECO:0000256" key="7">
    <source>
        <dbReference type="ARBA" id="ARBA00023136"/>
    </source>
</evidence>
<evidence type="ECO:0000256" key="5">
    <source>
        <dbReference type="ARBA" id="ARBA00022840"/>
    </source>
</evidence>
<keyword evidence="6" id="KW-1278">Translocase</keyword>
<evidence type="ECO:0000256" key="2">
    <source>
        <dbReference type="ARBA" id="ARBA00022448"/>
    </source>
</evidence>
<evidence type="ECO:0000256" key="4">
    <source>
        <dbReference type="ARBA" id="ARBA00022741"/>
    </source>
</evidence>
<dbReference type="Pfam" id="PF00005">
    <property type="entry name" value="ABC_tran"/>
    <property type="match status" value="1"/>
</dbReference>
<dbReference type="EMBL" id="CP091511">
    <property type="protein sequence ID" value="UOO88231.1"/>
    <property type="molecule type" value="Genomic_DNA"/>
</dbReference>
<dbReference type="InterPro" id="IPR003439">
    <property type="entry name" value="ABC_transporter-like_ATP-bd"/>
</dbReference>
<evidence type="ECO:0000256" key="3">
    <source>
        <dbReference type="ARBA" id="ARBA00022475"/>
    </source>
</evidence>
<sequence>MSTQQAYPLRLVNVHKAFGPRHIIQGIHLDIAAGEFVAIVGRSGCGKSTLLRLLAQLDEVSEGQIVSFEHSDVERQAATRLMFQDARLLPWKSVLENVGLGLDGDWKPRAYKALADVGLAERAHDWPSSLSGGQKQRVALARALIHQPKVLLLDEPLGALDALTRLEMQQLITKLWQQYGFTVVLVTHDINEAVLTAERVVLIEQGHVDLDIPIRLPYPRTQLTEVAHIEQRILDRILNLPKYEVEYAI</sequence>
<dbReference type="SUPFAM" id="SSF52540">
    <property type="entry name" value="P-loop containing nucleoside triphosphate hydrolases"/>
    <property type="match status" value="1"/>
</dbReference>
<comment type="similarity">
    <text evidence="1">Belongs to the ABC transporter superfamily.</text>
</comment>
<dbReference type="RefSeq" id="WP_058356339.1">
    <property type="nucleotide sequence ID" value="NZ_CABKVG010000009.1"/>
</dbReference>
<keyword evidence="4" id="KW-0547">Nucleotide-binding</keyword>
<proteinExistence type="inferred from homology"/>
<keyword evidence="5 9" id="KW-0067">ATP-binding</keyword>
<keyword evidence="3" id="KW-1003">Cell membrane</keyword>
<evidence type="ECO:0000256" key="6">
    <source>
        <dbReference type="ARBA" id="ARBA00022967"/>
    </source>
</evidence>
<dbReference type="InterPro" id="IPR017871">
    <property type="entry name" value="ABC_transporter-like_CS"/>
</dbReference>
<dbReference type="SMART" id="SM00382">
    <property type="entry name" value="AAA"/>
    <property type="match status" value="1"/>
</dbReference>
<dbReference type="PROSITE" id="PS00211">
    <property type="entry name" value="ABC_TRANSPORTER_1"/>
    <property type="match status" value="1"/>
</dbReference>
<dbReference type="GO" id="GO:0005524">
    <property type="term" value="F:ATP binding"/>
    <property type="evidence" value="ECO:0007669"/>
    <property type="project" value="UniProtKB-KW"/>
</dbReference>
<dbReference type="Gene3D" id="3.40.50.300">
    <property type="entry name" value="P-loop containing nucleotide triphosphate hydrolases"/>
    <property type="match status" value="1"/>
</dbReference>
<reference evidence="9 10" key="1">
    <citation type="journal article" date="2022" name="Res Sq">
        <title>Evolution of multicellular longitudinally dividing oral cavity symbionts (Neisseriaceae).</title>
        <authorList>
            <person name="Nyongesa S."/>
            <person name="Weber P."/>
            <person name="Bernet E."/>
            <person name="Pullido F."/>
            <person name="Nieckarz M."/>
            <person name="Delaby M."/>
            <person name="Nieves C."/>
            <person name="Viehboeck T."/>
            <person name="Krause N."/>
            <person name="Rivera-Millot A."/>
            <person name="Nakamura A."/>
            <person name="Vischer N."/>
            <person name="VanNieuwenhze M."/>
            <person name="Brun Y."/>
            <person name="Cava F."/>
            <person name="Bulgheresi S."/>
            <person name="Veyrier F."/>
        </authorList>
    </citation>
    <scope>NUCLEOTIDE SEQUENCE [LARGE SCALE GENOMIC DNA]</scope>
    <source>
        <strain evidence="9 10">SN4</strain>
    </source>
</reference>
<protein>
    <submittedName>
        <fullName evidence="9">ATP-binding cassette domain-containing protein</fullName>
    </submittedName>
</protein>
<dbReference type="PROSITE" id="PS50893">
    <property type="entry name" value="ABC_TRANSPORTER_2"/>
    <property type="match status" value="1"/>
</dbReference>
<dbReference type="PANTHER" id="PTHR42788:SF17">
    <property type="entry name" value="ALIPHATIC SULFONATES IMPORT ATP-BINDING PROTEIN SSUB"/>
    <property type="match status" value="1"/>
</dbReference>
<dbReference type="InterPro" id="IPR027417">
    <property type="entry name" value="P-loop_NTPase"/>
</dbReference>
<gene>
    <name evidence="9" type="ORF">LVJ82_12130</name>
</gene>
<dbReference type="Proteomes" id="UP000832011">
    <property type="component" value="Chromosome"/>
</dbReference>
<keyword evidence="10" id="KW-1185">Reference proteome</keyword>